<keyword evidence="7" id="KW-1185">Reference proteome</keyword>
<dbReference type="Pfam" id="PF13407">
    <property type="entry name" value="Peripla_BP_4"/>
    <property type="match status" value="1"/>
</dbReference>
<dbReference type="InterPro" id="IPR025997">
    <property type="entry name" value="SBP_2_dom"/>
</dbReference>
<gene>
    <name evidence="6" type="ORF">AB6713_00430</name>
</gene>
<comment type="caution">
    <text evidence="6">The sequence shown here is derived from an EMBL/GenBank/DDBJ whole genome shotgun (WGS) entry which is preliminary data.</text>
</comment>
<dbReference type="Proteomes" id="UP001566331">
    <property type="component" value="Unassembled WGS sequence"/>
</dbReference>
<evidence type="ECO:0000256" key="1">
    <source>
        <dbReference type="ARBA" id="ARBA00004196"/>
    </source>
</evidence>
<evidence type="ECO:0000256" key="4">
    <source>
        <dbReference type="SAM" id="SignalP"/>
    </source>
</evidence>
<evidence type="ECO:0000259" key="5">
    <source>
        <dbReference type="Pfam" id="PF13407"/>
    </source>
</evidence>
<comment type="similarity">
    <text evidence="2">Belongs to the bacterial solute-binding protein 2 family.</text>
</comment>
<evidence type="ECO:0000256" key="3">
    <source>
        <dbReference type="ARBA" id="ARBA00022729"/>
    </source>
</evidence>
<name>A0ABV4HNV2_9GAMM</name>
<protein>
    <submittedName>
        <fullName evidence="6">ABC transporter substrate-binding protein</fullName>
    </submittedName>
</protein>
<accession>A0ABV4HNV2</accession>
<dbReference type="PROSITE" id="PS51257">
    <property type="entry name" value="PROKAR_LIPOPROTEIN"/>
    <property type="match status" value="1"/>
</dbReference>
<proteinExistence type="inferred from homology"/>
<evidence type="ECO:0000256" key="2">
    <source>
        <dbReference type="ARBA" id="ARBA00007639"/>
    </source>
</evidence>
<evidence type="ECO:0000313" key="6">
    <source>
        <dbReference type="EMBL" id="MEZ0473090.1"/>
    </source>
</evidence>
<dbReference type="EMBL" id="JBFWIC010000001">
    <property type="protein sequence ID" value="MEZ0473090.1"/>
    <property type="molecule type" value="Genomic_DNA"/>
</dbReference>
<feature type="signal peptide" evidence="4">
    <location>
        <begin position="1"/>
        <end position="17"/>
    </location>
</feature>
<organism evidence="6 7">
    <name type="scientific">Luteimonas salinilitoris</name>
    <dbReference type="NCBI Taxonomy" id="3237697"/>
    <lineage>
        <taxon>Bacteria</taxon>
        <taxon>Pseudomonadati</taxon>
        <taxon>Pseudomonadota</taxon>
        <taxon>Gammaproteobacteria</taxon>
        <taxon>Lysobacterales</taxon>
        <taxon>Lysobacteraceae</taxon>
        <taxon>Luteimonas</taxon>
    </lineage>
</organism>
<evidence type="ECO:0000313" key="7">
    <source>
        <dbReference type="Proteomes" id="UP001566331"/>
    </source>
</evidence>
<keyword evidence="3 4" id="KW-0732">Signal</keyword>
<dbReference type="PANTHER" id="PTHR46847">
    <property type="entry name" value="D-ALLOSE-BINDING PERIPLASMIC PROTEIN-RELATED"/>
    <property type="match status" value="1"/>
</dbReference>
<dbReference type="InterPro" id="IPR028082">
    <property type="entry name" value="Peripla_BP_I"/>
</dbReference>
<comment type="subcellular location">
    <subcellularLocation>
        <location evidence="1">Cell envelope</location>
    </subcellularLocation>
</comment>
<dbReference type="SUPFAM" id="SSF53822">
    <property type="entry name" value="Periplasmic binding protein-like I"/>
    <property type="match status" value="1"/>
</dbReference>
<dbReference type="PANTHER" id="PTHR46847:SF3">
    <property type="entry name" value="GALACTOFURANOSE-BINDING PROTEIN YTFQ"/>
    <property type="match status" value="1"/>
</dbReference>
<dbReference type="Gene3D" id="3.40.50.2300">
    <property type="match status" value="2"/>
</dbReference>
<feature type="domain" description="Periplasmic binding protein" evidence="5">
    <location>
        <begin position="31"/>
        <end position="297"/>
    </location>
</feature>
<feature type="chain" id="PRO_5046318866" evidence="4">
    <location>
        <begin position="18"/>
        <end position="325"/>
    </location>
</feature>
<reference evidence="6 7" key="1">
    <citation type="submission" date="2024-07" db="EMBL/GenBank/DDBJ databases">
        <title>Luteimonas salilacus sp. nov., isolated from the shore soil of Salt Lake in Tibet of China.</title>
        <authorList>
            <person name="Zhang X."/>
            <person name="Li A."/>
        </authorList>
    </citation>
    <scope>NUCLEOTIDE SEQUENCE [LARGE SCALE GENOMIC DNA]</scope>
    <source>
        <strain evidence="6 7">B3-2-R+30</strain>
    </source>
</reference>
<dbReference type="RefSeq" id="WP_370563217.1">
    <property type="nucleotide sequence ID" value="NZ_JBFWIB010000003.1"/>
</dbReference>
<sequence length="325" mass="35460">MKRVFVLGVAVALLALAAGCARDAGGDAPVVGFSQVGAESEWRTANTRSVRSAIEEAGFRLRFSDAQQKQENQIKALRSFIAQRVDVIAFSPVVESGWETVLREAKAAGIPVILTDRSVDVSDESLYVTLIGSDFVEEGRKAARWLLEESPLRRGEDREGPVRIVELQGTVGSAPAIDRGKGFREVLGDDQDYRIVRTQSGDFTRARGKEVMEAFLKSEGGDNIDVLFAHNDDMAIGAIQAIEESGLRPGEDILVISIDAVRGAFEAMMAGKLNVTVECNPLLGPQLVDAIRAVQEGRELPRRIVVEESVFTREQAAEVFPSRQY</sequence>
<dbReference type="CDD" id="cd06309">
    <property type="entry name" value="PBP1_galactofuranose_YtfQ-like"/>
    <property type="match status" value="1"/>
</dbReference>